<dbReference type="AlphaFoldDB" id="R4UP10"/>
<reference evidence="1" key="1">
    <citation type="submission" date="2013-03" db="EMBL/GenBank/DDBJ databases">
        <title>Immune-Related transcriptome of Coptotermes formosanus Shiraki workers: the defense mechanism.</title>
        <authorList>
            <person name="Hussain A."/>
            <person name="Li Y.F."/>
            <person name="Wen S.Y."/>
        </authorList>
    </citation>
    <scope>NUCLEOTIDE SEQUENCE</scope>
</reference>
<protein>
    <submittedName>
        <fullName evidence="1">Uncharacterized protein</fullName>
    </submittedName>
</protein>
<name>R4UP10_COPFO</name>
<proteinExistence type="evidence at transcript level"/>
<evidence type="ECO:0000313" key="1">
    <source>
        <dbReference type="EMBL" id="AGM32905.1"/>
    </source>
</evidence>
<organism evidence="1">
    <name type="scientific">Coptotermes formosanus</name>
    <name type="common">Formosan subterranean termite</name>
    <dbReference type="NCBI Taxonomy" id="36987"/>
    <lineage>
        <taxon>Eukaryota</taxon>
        <taxon>Metazoa</taxon>
        <taxon>Ecdysozoa</taxon>
        <taxon>Arthropoda</taxon>
        <taxon>Hexapoda</taxon>
        <taxon>Insecta</taxon>
        <taxon>Pterygota</taxon>
        <taxon>Neoptera</taxon>
        <taxon>Polyneoptera</taxon>
        <taxon>Dictyoptera</taxon>
        <taxon>Blattodea</taxon>
        <taxon>Blattoidea</taxon>
        <taxon>Termitoidae</taxon>
        <taxon>Rhinotermitidae</taxon>
        <taxon>Coptotermes</taxon>
    </lineage>
</organism>
<dbReference type="EMBL" id="KC741081">
    <property type="protein sequence ID" value="AGM32905.1"/>
    <property type="molecule type" value="mRNA"/>
</dbReference>
<sequence>MFITGFTRARHLSLSWVSSIQSMPPHPTSCRSILILFSHLCLGLPSGCLPLGFPTQNLLCTSVFPHTCCLPHPSHSTRFDYTNSTW</sequence>
<accession>R4UP10</accession>